<dbReference type="InterPro" id="IPR058569">
    <property type="entry name" value="DUF6079_2nd"/>
</dbReference>
<dbReference type="Pfam" id="PF19557">
    <property type="entry name" value="DUF6079_1st"/>
    <property type="match status" value="1"/>
</dbReference>
<dbReference type="Pfam" id="PF26383">
    <property type="entry name" value="DUF6079_2nd"/>
    <property type="match status" value="1"/>
</dbReference>
<dbReference type="InterPro" id="IPR045725">
    <property type="entry name" value="DUF6079_N"/>
</dbReference>
<keyword evidence="9" id="KW-1185">Reference proteome</keyword>
<evidence type="ECO:0000313" key="8">
    <source>
        <dbReference type="EMBL" id="SES75628.1"/>
    </source>
</evidence>
<keyword evidence="1" id="KW-0175">Coiled coil</keyword>
<dbReference type="InterPro" id="IPR058571">
    <property type="entry name" value="DUF6079_3rd"/>
</dbReference>
<evidence type="ECO:0000259" key="3">
    <source>
        <dbReference type="Pfam" id="PF26383"/>
    </source>
</evidence>
<dbReference type="RefSeq" id="WP_242945693.1">
    <property type="nucleotide sequence ID" value="NZ_FOIF01000006.1"/>
</dbReference>
<dbReference type="EMBL" id="FOIF01000006">
    <property type="protein sequence ID" value="SES75628.1"/>
    <property type="molecule type" value="Genomic_DNA"/>
</dbReference>
<dbReference type="InterPro" id="IPR058574">
    <property type="entry name" value="DUF6079_6th"/>
</dbReference>
<dbReference type="Pfam" id="PF26384">
    <property type="entry name" value="DUF6079_3rd"/>
    <property type="match status" value="1"/>
</dbReference>
<feature type="domain" description="DUF6079" evidence="4">
    <location>
        <begin position="476"/>
        <end position="675"/>
    </location>
</feature>
<dbReference type="Pfam" id="PF26387">
    <property type="entry name" value="DUF6079_5th"/>
    <property type="match status" value="1"/>
</dbReference>
<evidence type="ECO:0000259" key="4">
    <source>
        <dbReference type="Pfam" id="PF26384"/>
    </source>
</evidence>
<gene>
    <name evidence="8" type="ORF">SAMN03080614_100625</name>
</gene>
<evidence type="ECO:0000259" key="6">
    <source>
        <dbReference type="Pfam" id="PF26387"/>
    </source>
</evidence>
<dbReference type="Pfam" id="PF26388">
    <property type="entry name" value="DUF6079_6th"/>
    <property type="match status" value="1"/>
</dbReference>
<feature type="domain" description="DUF6079" evidence="2">
    <location>
        <begin position="21"/>
        <end position="248"/>
    </location>
</feature>
<dbReference type="Pfam" id="PF26385">
    <property type="entry name" value="DUF6079_4th"/>
    <property type="match status" value="1"/>
</dbReference>
<feature type="domain" description="DUF6079" evidence="6">
    <location>
        <begin position="829"/>
        <end position="1022"/>
    </location>
</feature>
<evidence type="ECO:0000259" key="5">
    <source>
        <dbReference type="Pfam" id="PF26385"/>
    </source>
</evidence>
<evidence type="ECO:0000256" key="1">
    <source>
        <dbReference type="SAM" id="Coils"/>
    </source>
</evidence>
<evidence type="ECO:0000313" key="9">
    <source>
        <dbReference type="Proteomes" id="UP000243819"/>
    </source>
</evidence>
<reference evidence="9" key="1">
    <citation type="submission" date="2016-10" db="EMBL/GenBank/DDBJ databases">
        <authorList>
            <person name="Varghese N."/>
            <person name="Submissions S."/>
        </authorList>
    </citation>
    <scope>NUCLEOTIDE SEQUENCE [LARGE SCALE GENOMIC DNA]</scope>
    <source>
        <strain evidence="9">DSM 13577</strain>
    </source>
</reference>
<dbReference type="InterPro" id="IPR027417">
    <property type="entry name" value="P-loop_NTPase"/>
</dbReference>
<dbReference type="AlphaFoldDB" id="A0A1H9Z2B3"/>
<dbReference type="InterPro" id="IPR058573">
    <property type="entry name" value="DUF6079_5th"/>
</dbReference>
<dbReference type="SUPFAM" id="SSF52540">
    <property type="entry name" value="P-loop containing nucleoside triphosphate hydrolases"/>
    <property type="match status" value="1"/>
</dbReference>
<name>A0A1H9Z2B3_9FIRM</name>
<feature type="domain" description="DUF6079" evidence="5">
    <location>
        <begin position="691"/>
        <end position="822"/>
    </location>
</feature>
<feature type="domain" description="DUF6079" evidence="7">
    <location>
        <begin position="1031"/>
        <end position="1120"/>
    </location>
</feature>
<evidence type="ECO:0000259" key="7">
    <source>
        <dbReference type="Pfam" id="PF26388"/>
    </source>
</evidence>
<dbReference type="Proteomes" id="UP000243819">
    <property type="component" value="Unassembled WGS sequence"/>
</dbReference>
<sequence length="1228" mass="142796">MRYRDLINFNPIESVIQLTAANDREEAVKLVKSYVMSNDMADKLIINMLSQLSLEDVVDNKGVLLVGNYGTGKSHLMSVISSIAGDAENLNYVQNLKFAEAARSISGKFEVLRIEIGASKMSLRNIILTKVKQDFDKRGLKFDFPDEKDIISNKDVLIDMMSIFSSKYPDKGYLIVVDEFLDYLGGRKEQEIKLDLGFMREIGEIIKNSRLRAIFGVQEKLFDNPRFSFVSNSLNRVKDRFEQVIIRKEDTAFVVSERILKKTSEQKALIREHLQKFCSLYTNMSERMDEYVELFPIHPSYIDVFNKIYIIENRHILKNISEIIKNILDKEINDQSPGIISFDSYWSFIKENPALRTDSNIKEVVEKSGILEDIINRSFPKKIYKPLALQIIHALSVYRLTTGDISVRTGLTAENLRDDLCLYLKGMPDESSDTLCSVIQTVLKDIMTTVSGQFIEYNRENGQYYLDLKKDIDFDEKIMQRAAIIDDDSLNSYFYDVVYYCLDWQQNEYVDNFKIYEHRLNWVSHNIFRSGYLFLGTPESRPTAQPPEDYYIYFIPPYGNEDYQDDKKDDEVFFLFKTNEEFKNNLKLYGAAQILKDLAEEKNKPVYKNKAEGYKRNLTRYLSENKNTCFEVIYKGQKKQLLEVMKGRYKSNTPFKETIDLVASICLDEYFTSKYPEIPKFKIQVTHQNRESIIRAAVDRFAGRKNQQANYFLESFGLLDGDKITVENSKYAQYFINELEKLPVNAVINFSDIYQEVENKDELYIDKRFSICYAYLPVVFLALVYTGHAVITLRNGTILTASNLELLPKTDLTDLYEFKNIYKPKELRLAELVKLYELLELPTGLITNPSQREVGLEKLLAKIQEKVELSSKAVSKLNRDFELWGEPLIPEHISQDYKDSIKRVIDILGNFQNRFNTVAKLNNFNYTIQQIEQIGKDIMKSVIVLEYEKFKNDCLVDVNYIMNLEGTNIDGLRDEIKEAKDKFRQIREDISEKMNGEYSAIEVKKILSEIKNKYIDIYFAEHQKKRLGFSEGKRKGELLGSIKLNNLRRLKNLSNIFSTFKLDSIERDLAELKVCYELTPDMLKSNHLCTNCHFSIGEEGKSVKGRLDEIEDRIDDLLSEWSNTLFNTVTDPTIEEQKQYLKPEQRKIIDDFIKTKKLPEKIDQFFVNAIEDLLKGFEPVVITADELIDKLGAIGPCDIDTFQDKLKKFLDDYISGKDKNKLRIIIKR</sequence>
<dbReference type="InterPro" id="IPR058572">
    <property type="entry name" value="DUF6079_4th"/>
</dbReference>
<feature type="domain" description="DUF6079" evidence="3">
    <location>
        <begin position="263"/>
        <end position="472"/>
    </location>
</feature>
<proteinExistence type="predicted"/>
<accession>A0A1H9Z2B3</accession>
<feature type="coiled-coil region" evidence="1">
    <location>
        <begin position="962"/>
        <end position="989"/>
    </location>
</feature>
<protein>
    <submittedName>
        <fullName evidence="8">Uncharacterized protein</fullName>
    </submittedName>
</protein>
<dbReference type="STRING" id="1120990.SAMN03080614_100625"/>
<organism evidence="8 9">
    <name type="scientific">Anaerobranca gottschalkii DSM 13577</name>
    <dbReference type="NCBI Taxonomy" id="1120990"/>
    <lineage>
        <taxon>Bacteria</taxon>
        <taxon>Bacillati</taxon>
        <taxon>Bacillota</taxon>
        <taxon>Clostridia</taxon>
        <taxon>Eubacteriales</taxon>
        <taxon>Proteinivoracaceae</taxon>
        <taxon>Anaerobranca</taxon>
    </lineage>
</organism>
<evidence type="ECO:0000259" key="2">
    <source>
        <dbReference type="Pfam" id="PF19557"/>
    </source>
</evidence>